<dbReference type="Proteomes" id="UP000464675">
    <property type="component" value="Chromosome"/>
</dbReference>
<keyword evidence="3 6" id="KW-0812">Transmembrane</keyword>
<dbReference type="Pfam" id="PF07690">
    <property type="entry name" value="MFS_1"/>
    <property type="match status" value="1"/>
</dbReference>
<sequence length="397" mass="42574">MHTKDSHSYRPDSFANLTSLLLVAMMGASILTLLPLWVGGLSDRGLFTQQQTGWLAAADVIGIFVSSASAIFWVRKVPWRAVVLSGLTCFLLGNLASLGAEDFTTLMAIRIIAGIGCGSAYAVALAALGDHRNPQMAFGLMVAAQVFFGTVGFFAVPRIMAQLQIDGFFHYLNGWLVLTLLSCMLAFPRSQKPEALPQETVFGTLLNGRSLLVFGTTVVYYCGVSAVWAYLERIGLEMGLESARVGDLLGIGFAISGLGSLATPWLTARIGRVPTLTLAMMLQIATMAALIGGNTLDAYLLYASTSIVFQFFWSFSLPLLMDQFNRVDDTGRFIVLCASAFKVGEIVGPPLAAALIINNNFVPVLILGIICMALTLMMAAITERRQIPVAQPAVSPA</sequence>
<feature type="transmembrane region" description="Helical" evidence="6">
    <location>
        <begin position="106"/>
        <end position="129"/>
    </location>
</feature>
<dbReference type="GO" id="GO:0005886">
    <property type="term" value="C:plasma membrane"/>
    <property type="evidence" value="ECO:0007669"/>
    <property type="project" value="UniProtKB-SubCell"/>
</dbReference>
<dbReference type="SUPFAM" id="SSF103473">
    <property type="entry name" value="MFS general substrate transporter"/>
    <property type="match status" value="1"/>
</dbReference>
<evidence type="ECO:0000256" key="6">
    <source>
        <dbReference type="SAM" id="Phobius"/>
    </source>
</evidence>
<dbReference type="InterPro" id="IPR036259">
    <property type="entry name" value="MFS_trans_sf"/>
</dbReference>
<dbReference type="RefSeq" id="WP_161858118.1">
    <property type="nucleotide sequence ID" value="NZ_CP047491.1"/>
</dbReference>
<feature type="transmembrane region" description="Helical" evidence="6">
    <location>
        <begin position="361"/>
        <end position="381"/>
    </location>
</feature>
<dbReference type="PANTHER" id="PTHR43124:SF10">
    <property type="entry name" value="PURINE EFFLUX PUMP PBUE"/>
    <property type="match status" value="1"/>
</dbReference>
<evidence type="ECO:0000256" key="3">
    <source>
        <dbReference type="ARBA" id="ARBA00022692"/>
    </source>
</evidence>
<evidence type="ECO:0000256" key="2">
    <source>
        <dbReference type="ARBA" id="ARBA00022475"/>
    </source>
</evidence>
<dbReference type="PANTHER" id="PTHR43124">
    <property type="entry name" value="PURINE EFFLUX PUMP PBUE"/>
    <property type="match status" value="1"/>
</dbReference>
<keyword evidence="4 6" id="KW-1133">Transmembrane helix</keyword>
<reference evidence="8 9" key="1">
    <citation type="submission" date="2020-01" db="EMBL/GenBank/DDBJ databases">
        <title>The possibility of degradation of plastic by Microbulbifer hydrolyticus IRE-31.</title>
        <authorList>
            <person name="Liu L."/>
        </authorList>
    </citation>
    <scope>NUCLEOTIDE SEQUENCE [LARGE SCALE GENOMIC DNA]</scope>
    <source>
        <strain evidence="8 9">IRE-31</strain>
    </source>
</reference>
<feature type="transmembrane region" description="Helical" evidence="6">
    <location>
        <begin position="52"/>
        <end position="74"/>
    </location>
</feature>
<accession>A0A6P1TB28</accession>
<evidence type="ECO:0000256" key="1">
    <source>
        <dbReference type="ARBA" id="ARBA00004651"/>
    </source>
</evidence>
<evidence type="ECO:0000256" key="4">
    <source>
        <dbReference type="ARBA" id="ARBA00022989"/>
    </source>
</evidence>
<dbReference type="Gene3D" id="1.20.1250.20">
    <property type="entry name" value="MFS general substrate transporter like domains"/>
    <property type="match status" value="2"/>
</dbReference>
<evidence type="ECO:0000313" key="8">
    <source>
        <dbReference type="EMBL" id="QHQ38790.1"/>
    </source>
</evidence>
<feature type="transmembrane region" description="Helical" evidence="6">
    <location>
        <begin position="333"/>
        <end position="355"/>
    </location>
</feature>
<dbReference type="OrthoDB" id="5726213at2"/>
<feature type="transmembrane region" description="Helical" evidence="6">
    <location>
        <begin position="81"/>
        <end position="100"/>
    </location>
</feature>
<feature type="transmembrane region" description="Helical" evidence="6">
    <location>
        <begin position="208"/>
        <end position="228"/>
    </location>
</feature>
<evidence type="ECO:0000313" key="9">
    <source>
        <dbReference type="Proteomes" id="UP000464675"/>
    </source>
</evidence>
<organism evidence="7 10">
    <name type="scientific">Microbulbifer hydrolyticus</name>
    <dbReference type="NCBI Taxonomy" id="48074"/>
    <lineage>
        <taxon>Bacteria</taxon>
        <taxon>Pseudomonadati</taxon>
        <taxon>Pseudomonadota</taxon>
        <taxon>Gammaproteobacteria</taxon>
        <taxon>Cellvibrionales</taxon>
        <taxon>Microbulbiferaceae</taxon>
        <taxon>Microbulbifer</taxon>
    </lineage>
</organism>
<evidence type="ECO:0000313" key="7">
    <source>
        <dbReference type="EMBL" id="MBB5210767.1"/>
    </source>
</evidence>
<feature type="transmembrane region" description="Helical" evidence="6">
    <location>
        <begin position="136"/>
        <end position="156"/>
    </location>
</feature>
<name>A0A6P1TB28_9GAMM</name>
<dbReference type="EMBL" id="CP047491">
    <property type="protein sequence ID" value="QHQ38790.1"/>
    <property type="molecule type" value="Genomic_DNA"/>
</dbReference>
<dbReference type="InterPro" id="IPR050189">
    <property type="entry name" value="MFS_Efflux_Transporters"/>
</dbReference>
<dbReference type="AlphaFoldDB" id="A0A6P1TB28"/>
<feature type="transmembrane region" description="Helical" evidence="6">
    <location>
        <begin position="299"/>
        <end position="321"/>
    </location>
</feature>
<comment type="subcellular location">
    <subcellularLocation>
        <location evidence="1">Cell membrane</location>
        <topology evidence="1">Multi-pass membrane protein</topology>
    </subcellularLocation>
</comment>
<gene>
    <name evidence="8" type="ORF">GTQ55_07175</name>
    <name evidence="7" type="ORF">HNQ53_000955</name>
</gene>
<reference evidence="7 10" key="2">
    <citation type="submission" date="2020-08" db="EMBL/GenBank/DDBJ databases">
        <title>Genomic Encyclopedia of Type Strains, Phase IV (KMG-IV): sequencing the most valuable type-strain genomes for metagenomic binning, comparative biology and taxonomic classification.</title>
        <authorList>
            <person name="Goeker M."/>
        </authorList>
    </citation>
    <scope>NUCLEOTIDE SEQUENCE [LARGE SCALE GENOMIC DNA]</scope>
    <source>
        <strain evidence="7 10">DSM 11525</strain>
    </source>
</reference>
<dbReference type="GO" id="GO:0022857">
    <property type="term" value="F:transmembrane transporter activity"/>
    <property type="evidence" value="ECO:0007669"/>
    <property type="project" value="InterPro"/>
</dbReference>
<keyword evidence="9" id="KW-1185">Reference proteome</keyword>
<keyword evidence="2" id="KW-1003">Cell membrane</keyword>
<evidence type="ECO:0000256" key="5">
    <source>
        <dbReference type="ARBA" id="ARBA00023136"/>
    </source>
</evidence>
<keyword evidence="5 6" id="KW-0472">Membrane</keyword>
<feature type="transmembrane region" description="Helical" evidence="6">
    <location>
        <begin position="168"/>
        <end position="187"/>
    </location>
</feature>
<dbReference type="EMBL" id="JACHHR010000001">
    <property type="protein sequence ID" value="MBB5210767.1"/>
    <property type="molecule type" value="Genomic_DNA"/>
</dbReference>
<evidence type="ECO:0000313" key="10">
    <source>
        <dbReference type="Proteomes" id="UP000563601"/>
    </source>
</evidence>
<dbReference type="Proteomes" id="UP000563601">
    <property type="component" value="Unassembled WGS sequence"/>
</dbReference>
<feature type="transmembrane region" description="Helical" evidence="6">
    <location>
        <begin position="20"/>
        <end position="40"/>
    </location>
</feature>
<dbReference type="InterPro" id="IPR011701">
    <property type="entry name" value="MFS"/>
</dbReference>
<feature type="transmembrane region" description="Helical" evidence="6">
    <location>
        <begin position="248"/>
        <end position="266"/>
    </location>
</feature>
<protein>
    <submittedName>
        <fullName evidence="7">MFS family arabinose efflux permease</fullName>
    </submittedName>
    <submittedName>
        <fullName evidence="8">MFS transporter</fullName>
    </submittedName>
</protein>
<feature type="transmembrane region" description="Helical" evidence="6">
    <location>
        <begin position="273"/>
        <end position="293"/>
    </location>
</feature>
<proteinExistence type="predicted"/>